<accession>A0AAV4WWR8</accession>
<proteinExistence type="predicted"/>
<keyword evidence="2" id="KW-1185">Reference proteome</keyword>
<dbReference type="AlphaFoldDB" id="A0AAV4WWR8"/>
<dbReference type="Proteomes" id="UP001054945">
    <property type="component" value="Unassembled WGS sequence"/>
</dbReference>
<protein>
    <submittedName>
        <fullName evidence="1">Uncharacterized protein</fullName>
    </submittedName>
</protein>
<dbReference type="EMBL" id="BPLR01016740">
    <property type="protein sequence ID" value="GIY86089.1"/>
    <property type="molecule type" value="Genomic_DNA"/>
</dbReference>
<name>A0AAV4WWR8_CAEEX</name>
<reference evidence="1 2" key="1">
    <citation type="submission" date="2021-06" db="EMBL/GenBank/DDBJ databases">
        <title>Caerostris extrusa draft genome.</title>
        <authorList>
            <person name="Kono N."/>
            <person name="Arakawa K."/>
        </authorList>
    </citation>
    <scope>NUCLEOTIDE SEQUENCE [LARGE SCALE GENOMIC DNA]</scope>
</reference>
<comment type="caution">
    <text evidence="1">The sequence shown here is derived from an EMBL/GenBank/DDBJ whole genome shotgun (WGS) entry which is preliminary data.</text>
</comment>
<organism evidence="1 2">
    <name type="scientific">Caerostris extrusa</name>
    <name type="common">Bark spider</name>
    <name type="synonym">Caerostris bankana</name>
    <dbReference type="NCBI Taxonomy" id="172846"/>
    <lineage>
        <taxon>Eukaryota</taxon>
        <taxon>Metazoa</taxon>
        <taxon>Ecdysozoa</taxon>
        <taxon>Arthropoda</taxon>
        <taxon>Chelicerata</taxon>
        <taxon>Arachnida</taxon>
        <taxon>Araneae</taxon>
        <taxon>Araneomorphae</taxon>
        <taxon>Entelegynae</taxon>
        <taxon>Araneoidea</taxon>
        <taxon>Araneidae</taxon>
        <taxon>Caerostris</taxon>
    </lineage>
</organism>
<gene>
    <name evidence="1" type="ORF">CEXT_100161</name>
</gene>
<evidence type="ECO:0000313" key="1">
    <source>
        <dbReference type="EMBL" id="GIY86089.1"/>
    </source>
</evidence>
<evidence type="ECO:0000313" key="2">
    <source>
        <dbReference type="Proteomes" id="UP001054945"/>
    </source>
</evidence>
<sequence>MSTFNSSTQHVCSTTFNLNSLVYNIIVKLKFSYLPGTGVILDQEGGSPEQEPIIALRWADVHHIRKLRLLGVHNFW</sequence>